<comment type="caution">
    <text evidence="1">The sequence shown here is derived from an EMBL/GenBank/DDBJ whole genome shotgun (WGS) entry which is preliminary data.</text>
</comment>
<dbReference type="EMBL" id="BSXT01000392">
    <property type="protein sequence ID" value="GMF26306.1"/>
    <property type="molecule type" value="Genomic_DNA"/>
</dbReference>
<accession>A0A9W6X134</accession>
<name>A0A9W6X134_9STRA</name>
<dbReference type="AlphaFoldDB" id="A0A9W6X134"/>
<reference evidence="1" key="1">
    <citation type="submission" date="2023-04" db="EMBL/GenBank/DDBJ databases">
        <title>Phytophthora fragariaefolia NBRC 109709.</title>
        <authorList>
            <person name="Ichikawa N."/>
            <person name="Sato H."/>
            <person name="Tonouchi N."/>
        </authorList>
    </citation>
    <scope>NUCLEOTIDE SEQUENCE</scope>
    <source>
        <strain evidence="1">NBRC 109709</strain>
    </source>
</reference>
<keyword evidence="2" id="KW-1185">Reference proteome</keyword>
<dbReference type="Proteomes" id="UP001165121">
    <property type="component" value="Unassembled WGS sequence"/>
</dbReference>
<evidence type="ECO:0000313" key="2">
    <source>
        <dbReference type="Proteomes" id="UP001165121"/>
    </source>
</evidence>
<organism evidence="1 2">
    <name type="scientific">Phytophthora fragariaefolia</name>
    <dbReference type="NCBI Taxonomy" id="1490495"/>
    <lineage>
        <taxon>Eukaryota</taxon>
        <taxon>Sar</taxon>
        <taxon>Stramenopiles</taxon>
        <taxon>Oomycota</taxon>
        <taxon>Peronosporomycetes</taxon>
        <taxon>Peronosporales</taxon>
        <taxon>Peronosporaceae</taxon>
        <taxon>Phytophthora</taxon>
    </lineage>
</organism>
<evidence type="ECO:0000313" key="1">
    <source>
        <dbReference type="EMBL" id="GMF26306.1"/>
    </source>
</evidence>
<sequence length="172" mass="18682">MEAERSERGFSDLYGCIEIDDDARGRGNIAGSLDSSGMDVDAEYGAADDDMENWNMYRKVKDEIDGVLDNFGVRSGVSGAGDVTDEEILVLLLLILIAASIGSLDGRSLRGPPTEKITIRSDFYVKLKAQQSPSEYRKTLRCNPEAFVALCAAGAALLQEVRVSRQKSAIQV</sequence>
<gene>
    <name evidence="1" type="ORF">Pfra01_000492200</name>
</gene>
<proteinExistence type="predicted"/>
<protein>
    <submittedName>
        <fullName evidence="1">Unnamed protein product</fullName>
    </submittedName>
</protein>